<name>A0A8H9G8V6_9MICO</name>
<feature type="domain" description="Rv2175c C-terminal" evidence="2">
    <location>
        <begin position="77"/>
        <end position="129"/>
    </location>
</feature>
<dbReference type="AlphaFoldDB" id="A0A8H9G8V6"/>
<sequence>MAGPRRSGNMGRVSPAPTDDATLSERWLTVPDLVDLLGVTPGRIHRLFEQKTLLPARVDGVLKVPSEFLDGTEPLPELRGTLIVLGDNGFSDDEAVRWMLAVDDAIGDSPINALRAGRKAEVRRIAQSLL</sequence>
<dbReference type="Proteomes" id="UP000648535">
    <property type="component" value="Unassembled WGS sequence"/>
</dbReference>
<dbReference type="Pfam" id="PF18367">
    <property type="entry name" value="Rv2175c_C"/>
    <property type="match status" value="1"/>
</dbReference>
<evidence type="ECO:0000259" key="3">
    <source>
        <dbReference type="Pfam" id="PF21531"/>
    </source>
</evidence>
<dbReference type="InterPro" id="IPR041098">
    <property type="entry name" value="Rv2175c_C"/>
</dbReference>
<evidence type="ECO:0000259" key="2">
    <source>
        <dbReference type="Pfam" id="PF18367"/>
    </source>
</evidence>
<organism evidence="4 5">
    <name type="scientific">Curtobacterium luteum</name>
    <dbReference type="NCBI Taxonomy" id="33881"/>
    <lineage>
        <taxon>Bacteria</taxon>
        <taxon>Bacillati</taxon>
        <taxon>Actinomycetota</taxon>
        <taxon>Actinomycetes</taxon>
        <taxon>Micrococcales</taxon>
        <taxon>Microbacteriaceae</taxon>
        <taxon>Curtobacterium</taxon>
    </lineage>
</organism>
<gene>
    <name evidence="4" type="ORF">GCM10009769_12750</name>
</gene>
<protein>
    <submittedName>
        <fullName evidence="4">Transcriptional regulator</fullName>
    </submittedName>
</protein>
<evidence type="ECO:0000256" key="1">
    <source>
        <dbReference type="SAM" id="MobiDB-lite"/>
    </source>
</evidence>
<reference evidence="4" key="2">
    <citation type="submission" date="2020-09" db="EMBL/GenBank/DDBJ databases">
        <authorList>
            <person name="Sun Q."/>
            <person name="Ohkuma M."/>
        </authorList>
    </citation>
    <scope>NUCLEOTIDE SEQUENCE</scope>
    <source>
        <strain evidence="4">JCM 1480</strain>
    </source>
</reference>
<proteinExistence type="predicted"/>
<comment type="caution">
    <text evidence="4">The sequence shown here is derived from an EMBL/GenBank/DDBJ whole genome shotgun (WGS) entry which is preliminary data.</text>
</comment>
<evidence type="ECO:0000313" key="4">
    <source>
        <dbReference type="EMBL" id="GGK96119.1"/>
    </source>
</evidence>
<dbReference type="EMBL" id="BMOI01000004">
    <property type="protein sequence ID" value="GGK96119.1"/>
    <property type="molecule type" value="Genomic_DNA"/>
</dbReference>
<accession>A0A8H9G8V6</accession>
<dbReference type="Pfam" id="PF21531">
    <property type="entry name" value="Rv2175c_wHTH"/>
    <property type="match status" value="1"/>
</dbReference>
<feature type="region of interest" description="Disordered" evidence="1">
    <location>
        <begin position="1"/>
        <end position="20"/>
    </location>
</feature>
<dbReference type="GO" id="GO:0003677">
    <property type="term" value="F:DNA binding"/>
    <property type="evidence" value="ECO:0007669"/>
    <property type="project" value="InterPro"/>
</dbReference>
<evidence type="ECO:0000313" key="5">
    <source>
        <dbReference type="Proteomes" id="UP000648535"/>
    </source>
</evidence>
<dbReference type="InterPro" id="IPR048576">
    <property type="entry name" value="Rv2175c_wHTH"/>
</dbReference>
<reference evidence="4" key="1">
    <citation type="journal article" date="2014" name="Int. J. Syst. Evol. Microbiol.">
        <title>Complete genome sequence of Corynebacterium casei LMG S-19264T (=DSM 44701T), isolated from a smear-ripened cheese.</title>
        <authorList>
            <consortium name="US DOE Joint Genome Institute (JGI-PGF)"/>
            <person name="Walter F."/>
            <person name="Albersmeier A."/>
            <person name="Kalinowski J."/>
            <person name="Ruckert C."/>
        </authorList>
    </citation>
    <scope>NUCLEOTIDE SEQUENCE</scope>
    <source>
        <strain evidence="4">JCM 1480</strain>
    </source>
</reference>
<feature type="domain" description="DNA-binding protein Rv2175c wHTH" evidence="3">
    <location>
        <begin position="18"/>
        <end position="69"/>
    </location>
</feature>